<dbReference type="EMBL" id="BJVU01000001">
    <property type="protein sequence ID" value="GEL57726.1"/>
    <property type="molecule type" value="Genomic_DNA"/>
</dbReference>
<accession>A0A0D6N6S3</accession>
<evidence type="ECO:0000313" key="2">
    <source>
        <dbReference type="EMBL" id="GEL57726.1"/>
    </source>
</evidence>
<dbReference type="Proteomes" id="UP000321891">
    <property type="component" value="Unassembled WGS sequence"/>
</dbReference>
<reference evidence="2 4" key="2">
    <citation type="submission" date="2019-07" db="EMBL/GenBank/DDBJ databases">
        <title>Whole genome shotgun sequence of Acetobacter cibinongensis NBRC 16605.</title>
        <authorList>
            <person name="Hosoyama A."/>
            <person name="Uohara A."/>
            <person name="Ohji S."/>
            <person name="Ichikawa N."/>
        </authorList>
    </citation>
    <scope>NUCLEOTIDE SEQUENCE [LARGE SCALE GENOMIC DNA]</scope>
    <source>
        <strain evidence="2 4">NBRC 16605</strain>
    </source>
</reference>
<dbReference type="STRING" id="1231339.Abci_018_250"/>
<evidence type="ECO:0000313" key="4">
    <source>
        <dbReference type="Proteomes" id="UP000321891"/>
    </source>
</evidence>
<sequence>MRIKILIIVCLLAFDAFGFYTGLHPSVSDAYRGFYLTHTLTVDEYYQAVKAGHP</sequence>
<dbReference type="Proteomes" id="UP000032671">
    <property type="component" value="Unassembled WGS sequence"/>
</dbReference>
<dbReference type="AlphaFoldDB" id="A0A0D6N6S3"/>
<organism evidence="1 3">
    <name type="scientific">Acetobacter cibinongensis</name>
    <dbReference type="NCBI Taxonomy" id="146475"/>
    <lineage>
        <taxon>Bacteria</taxon>
        <taxon>Pseudomonadati</taxon>
        <taxon>Pseudomonadota</taxon>
        <taxon>Alphaproteobacteria</taxon>
        <taxon>Acetobacterales</taxon>
        <taxon>Acetobacteraceae</taxon>
        <taxon>Acetobacter</taxon>
    </lineage>
</organism>
<comment type="caution">
    <text evidence="1">The sequence shown here is derived from an EMBL/GenBank/DDBJ whole genome shotgun (WGS) entry which is preliminary data.</text>
</comment>
<dbReference type="EMBL" id="BAMV01000018">
    <property type="protein sequence ID" value="GAN61380.1"/>
    <property type="molecule type" value="Genomic_DNA"/>
</dbReference>
<reference evidence="1 3" key="1">
    <citation type="submission" date="2012-11" db="EMBL/GenBank/DDBJ databases">
        <title>Whole genome sequence of Acetobacter cibinongensis 4H-1.</title>
        <authorList>
            <person name="Azuma Y."/>
            <person name="Higashiura N."/>
            <person name="Hirakawa H."/>
            <person name="Matsushita K."/>
        </authorList>
    </citation>
    <scope>NUCLEOTIDE SEQUENCE [LARGE SCALE GENOMIC DNA]</scope>
    <source>
        <strain evidence="1 3">4H-1</strain>
    </source>
</reference>
<keyword evidence="4" id="KW-1185">Reference proteome</keyword>
<proteinExistence type="predicted"/>
<accession>A0A6N3SMU3</accession>
<dbReference type="RefSeq" id="WP_158319795.1">
    <property type="nucleotide sequence ID" value="NZ_BAMV01000018.1"/>
</dbReference>
<name>A0A0D6N6S3_9PROT</name>
<protein>
    <submittedName>
        <fullName evidence="1">Uncharacterized protein</fullName>
    </submittedName>
</protein>
<evidence type="ECO:0000313" key="3">
    <source>
        <dbReference type="Proteomes" id="UP000032671"/>
    </source>
</evidence>
<evidence type="ECO:0000313" key="1">
    <source>
        <dbReference type="EMBL" id="GAN61380.1"/>
    </source>
</evidence>
<gene>
    <name evidence="1" type="ORF">Abci_018_250</name>
    <name evidence="2" type="ORF">ACI01nite_03280</name>
</gene>